<evidence type="ECO:0000313" key="3">
    <source>
        <dbReference type="Proteomes" id="UP000697710"/>
    </source>
</evidence>
<evidence type="ECO:0000256" key="1">
    <source>
        <dbReference type="SAM" id="SignalP"/>
    </source>
</evidence>
<organism evidence="2 3">
    <name type="scientific">Eiseniibacteriota bacterium</name>
    <dbReference type="NCBI Taxonomy" id="2212470"/>
    <lineage>
        <taxon>Bacteria</taxon>
        <taxon>Candidatus Eiseniibacteriota</taxon>
    </lineage>
</organism>
<sequence>MFRSVLLGALSGLLLVGSAMAGDQYWLHVRIDSDDPDGDRVRVNVPIELIETLLPMIETEEFGHGRIRVDDTDLDGVELRKLWNAVRDTKDGQFVSVESRHESVSVAKEGGLLKIRVLEHHRRHEDEQGNHIDVQLPIKVVDAMLSGNEDELDLVAGLQALREHGSSILVTGSDDGSDIRIWIDEKAEMD</sequence>
<dbReference type="AlphaFoldDB" id="A0A956M2T5"/>
<reference evidence="2" key="2">
    <citation type="journal article" date="2021" name="Microbiome">
        <title>Successional dynamics and alternative stable states in a saline activated sludge microbial community over 9 years.</title>
        <authorList>
            <person name="Wang Y."/>
            <person name="Ye J."/>
            <person name="Ju F."/>
            <person name="Liu L."/>
            <person name="Boyd J.A."/>
            <person name="Deng Y."/>
            <person name="Parks D.H."/>
            <person name="Jiang X."/>
            <person name="Yin X."/>
            <person name="Woodcroft B.J."/>
            <person name="Tyson G.W."/>
            <person name="Hugenholtz P."/>
            <person name="Polz M.F."/>
            <person name="Zhang T."/>
        </authorList>
    </citation>
    <scope>NUCLEOTIDE SEQUENCE</scope>
    <source>
        <strain evidence="2">HKST-UBA01</strain>
    </source>
</reference>
<protein>
    <submittedName>
        <fullName evidence="2">Uncharacterized protein</fullName>
    </submittedName>
</protein>
<comment type="caution">
    <text evidence="2">The sequence shown here is derived from an EMBL/GenBank/DDBJ whole genome shotgun (WGS) entry which is preliminary data.</text>
</comment>
<dbReference type="EMBL" id="JAGQHR010000951">
    <property type="protein sequence ID" value="MCA9730029.1"/>
    <property type="molecule type" value="Genomic_DNA"/>
</dbReference>
<dbReference type="Proteomes" id="UP000697710">
    <property type="component" value="Unassembled WGS sequence"/>
</dbReference>
<feature type="signal peptide" evidence="1">
    <location>
        <begin position="1"/>
        <end position="21"/>
    </location>
</feature>
<evidence type="ECO:0000313" key="2">
    <source>
        <dbReference type="EMBL" id="MCA9730029.1"/>
    </source>
</evidence>
<name>A0A956M2T5_UNCEI</name>
<keyword evidence="1" id="KW-0732">Signal</keyword>
<gene>
    <name evidence="2" type="ORF">KC729_20265</name>
</gene>
<accession>A0A956M2T5</accession>
<feature type="chain" id="PRO_5037811336" evidence="1">
    <location>
        <begin position="22"/>
        <end position="190"/>
    </location>
</feature>
<proteinExistence type="predicted"/>
<reference evidence="2" key="1">
    <citation type="submission" date="2020-04" db="EMBL/GenBank/DDBJ databases">
        <authorList>
            <person name="Zhang T."/>
        </authorList>
    </citation>
    <scope>NUCLEOTIDE SEQUENCE</scope>
    <source>
        <strain evidence="2">HKST-UBA01</strain>
    </source>
</reference>